<dbReference type="InterPro" id="IPR051201">
    <property type="entry name" value="Chloro_Bact_Ser_Proteases"/>
</dbReference>
<dbReference type="PANTHER" id="PTHR43343">
    <property type="entry name" value="PEPTIDASE S12"/>
    <property type="match status" value="1"/>
</dbReference>
<comment type="similarity">
    <text evidence="1">Belongs to the peptidase S1C family.</text>
</comment>
<keyword evidence="3 5" id="KW-0378">Hydrolase</keyword>
<dbReference type="InterPro" id="IPR043504">
    <property type="entry name" value="Peptidase_S1_PA_chymotrypsin"/>
</dbReference>
<dbReference type="Gene3D" id="2.30.42.10">
    <property type="match status" value="1"/>
</dbReference>
<dbReference type="SUPFAM" id="SSF50156">
    <property type="entry name" value="PDZ domain-like"/>
    <property type="match status" value="1"/>
</dbReference>
<dbReference type="GO" id="GO:0016787">
    <property type="term" value="F:hydrolase activity"/>
    <property type="evidence" value="ECO:0007669"/>
    <property type="project" value="UniProtKB-KW"/>
</dbReference>
<evidence type="ECO:0000313" key="5">
    <source>
        <dbReference type="EMBL" id="KWT91664.1"/>
    </source>
</evidence>
<dbReference type="InterPro" id="IPR001940">
    <property type="entry name" value="Peptidase_S1C"/>
</dbReference>
<reference evidence="5 6" key="1">
    <citation type="submission" date="2015-11" db="EMBL/GenBank/DDBJ databases">
        <authorList>
            <person name="Lin W."/>
        </authorList>
    </citation>
    <scope>NUCLEOTIDE SEQUENCE [LARGE SCALE GENOMIC DNA]</scope>
    <source>
        <strain evidence="5 6">HCH-1</strain>
    </source>
</reference>
<dbReference type="InterPro" id="IPR009003">
    <property type="entry name" value="Peptidase_S1_PA"/>
</dbReference>
<dbReference type="Pfam" id="PF13180">
    <property type="entry name" value="PDZ_2"/>
    <property type="match status" value="1"/>
</dbReference>
<dbReference type="SMART" id="SM00228">
    <property type="entry name" value="PDZ"/>
    <property type="match status" value="1"/>
</dbReference>
<evidence type="ECO:0000256" key="2">
    <source>
        <dbReference type="ARBA" id="ARBA00022670"/>
    </source>
</evidence>
<dbReference type="RefSeq" id="WP_236861493.1">
    <property type="nucleotide sequence ID" value="NZ_LNQR01000030.1"/>
</dbReference>
<name>A0ABR5SM20_9BACT</name>
<dbReference type="Gene3D" id="2.40.10.10">
    <property type="entry name" value="Trypsin-like serine proteases"/>
    <property type="match status" value="2"/>
</dbReference>
<dbReference type="PRINTS" id="PR00834">
    <property type="entry name" value="PROTEASES2C"/>
</dbReference>
<accession>A0ABR5SM20</accession>
<dbReference type="PANTHER" id="PTHR43343:SF3">
    <property type="entry name" value="PROTEASE DO-LIKE 8, CHLOROPLASTIC"/>
    <property type="match status" value="1"/>
</dbReference>
<dbReference type="PROSITE" id="PS50106">
    <property type="entry name" value="PDZ"/>
    <property type="match status" value="1"/>
</dbReference>
<evidence type="ECO:0000259" key="4">
    <source>
        <dbReference type="PROSITE" id="PS50106"/>
    </source>
</evidence>
<organism evidence="5 6">
    <name type="scientific">Candidatus Magnetominusculus xianensis</name>
    <dbReference type="NCBI Taxonomy" id="1748249"/>
    <lineage>
        <taxon>Bacteria</taxon>
        <taxon>Pseudomonadati</taxon>
        <taxon>Nitrospirota</taxon>
        <taxon>Nitrospiria</taxon>
        <taxon>Nitrospirales</taxon>
        <taxon>Nitrospiraceae</taxon>
        <taxon>Candidatus Magnetominusculus</taxon>
    </lineage>
</organism>
<evidence type="ECO:0000256" key="1">
    <source>
        <dbReference type="ARBA" id="ARBA00010541"/>
    </source>
</evidence>
<evidence type="ECO:0000256" key="3">
    <source>
        <dbReference type="ARBA" id="ARBA00022801"/>
    </source>
</evidence>
<gene>
    <name evidence="5" type="ORF">ASN18_0782</name>
</gene>
<dbReference type="InterPro" id="IPR036034">
    <property type="entry name" value="PDZ_sf"/>
</dbReference>
<dbReference type="InterPro" id="IPR001478">
    <property type="entry name" value="PDZ"/>
</dbReference>
<dbReference type="Proteomes" id="UP000060487">
    <property type="component" value="Unassembled WGS sequence"/>
</dbReference>
<sequence length="367" mass="38573">MRRNTTCRPFCEVLGYLLLIIALLTGITPLYAAPATAKMSPEEETSVSIYKQASPSVVNITTTTLVQDFFSVYPQKGSGSGTIITPEGYVLTNYHVIEDASEIGVTMIDGKKYTAKFIGADQDNDIAVIKIITDKPAAFKTIEMGLSESLQVGQHVYAIGNPFGLNSTMTNGIVSALGRPLTTSSGKVIDNVIQTDAAINPGNSGGPLIDTGGKIIGITTAIFTPTGGNVGIGFAIPISVARALVPDLIKHGKIRRPWIGIVGVPLWEKLSKALGLPVSTGVLVSQVVKDSPAHKAGIKGGNRPVEISGTVIYLGGDIILEAAGVKINSLQDLSKALKDKKPNDIIAVKLIRGSQTIVVNCVVELKS</sequence>
<evidence type="ECO:0000313" key="6">
    <source>
        <dbReference type="Proteomes" id="UP000060487"/>
    </source>
</evidence>
<proteinExistence type="inferred from homology"/>
<keyword evidence="2" id="KW-0645">Protease</keyword>
<protein>
    <submittedName>
        <fullName evidence="5">Peptidase</fullName>
        <ecNumber evidence="5">3.4.21.107</ecNumber>
    </submittedName>
</protein>
<dbReference type="Pfam" id="PF13365">
    <property type="entry name" value="Trypsin_2"/>
    <property type="match status" value="1"/>
</dbReference>
<comment type="caution">
    <text evidence="5">The sequence shown here is derived from an EMBL/GenBank/DDBJ whole genome shotgun (WGS) entry which is preliminary data.</text>
</comment>
<feature type="domain" description="PDZ" evidence="4">
    <location>
        <begin position="263"/>
        <end position="312"/>
    </location>
</feature>
<dbReference type="SUPFAM" id="SSF50494">
    <property type="entry name" value="Trypsin-like serine proteases"/>
    <property type="match status" value="1"/>
</dbReference>
<dbReference type="EMBL" id="LNQR01000030">
    <property type="protein sequence ID" value="KWT91664.1"/>
    <property type="molecule type" value="Genomic_DNA"/>
</dbReference>
<dbReference type="EC" id="3.4.21.107" evidence="5"/>
<keyword evidence="6" id="KW-1185">Reference proteome</keyword>